<organism evidence="2 3">
    <name type="scientific">Providencia rettgeri</name>
    <dbReference type="NCBI Taxonomy" id="587"/>
    <lineage>
        <taxon>Bacteria</taxon>
        <taxon>Pseudomonadati</taxon>
        <taxon>Pseudomonadota</taxon>
        <taxon>Gammaproteobacteria</taxon>
        <taxon>Enterobacterales</taxon>
        <taxon>Morganellaceae</taxon>
        <taxon>Providencia</taxon>
    </lineage>
</organism>
<dbReference type="Proteomes" id="UP000664477">
    <property type="component" value="Unassembled WGS sequence"/>
</dbReference>
<dbReference type="AlphaFoldDB" id="A0A939NAN2"/>
<evidence type="ECO:0000313" key="2">
    <source>
        <dbReference type="EMBL" id="MBO1916139.1"/>
    </source>
</evidence>
<reference evidence="2" key="1">
    <citation type="submission" date="2021-03" db="EMBL/GenBank/DDBJ databases">
        <title>Molecular epidemiology and mechanisms of colistin and carbapenem resistance in Enterobacteriaceae from clinical isolates, the environment and porcine samples in Pretoria, South Africa.</title>
        <authorList>
            <person name="Bogoshi D."/>
            <person name="Mbelle N.M."/>
            <person name="Naidoo V."/>
            <person name="Osei Sekyere J."/>
        </authorList>
    </citation>
    <scope>NUCLEOTIDE SEQUENCE</scope>
    <source>
        <strain evidence="2">C052</strain>
    </source>
</reference>
<feature type="transmembrane region" description="Helical" evidence="1">
    <location>
        <begin position="33"/>
        <end position="66"/>
    </location>
</feature>
<accession>A0A939NAN2</accession>
<evidence type="ECO:0000256" key="1">
    <source>
        <dbReference type="SAM" id="Phobius"/>
    </source>
</evidence>
<evidence type="ECO:0008006" key="4">
    <source>
        <dbReference type="Google" id="ProtNLM"/>
    </source>
</evidence>
<comment type="caution">
    <text evidence="2">The sequence shown here is derived from an EMBL/GenBank/DDBJ whole genome shotgun (WGS) entry which is preliminary data.</text>
</comment>
<sequence length="76" mass="8671">MAIMLVHYLIRKCHLNLENLYSDDIPNWRKPGITALVIGLVSGMIGYNFAFFIAFPITAIIYYLLAKKANLKIVIK</sequence>
<evidence type="ECO:0000313" key="3">
    <source>
        <dbReference type="Proteomes" id="UP000664477"/>
    </source>
</evidence>
<name>A0A939NAN2_PRORE</name>
<protein>
    <recommendedName>
        <fullName evidence="4">Permease</fullName>
    </recommendedName>
</protein>
<keyword evidence="1" id="KW-0472">Membrane</keyword>
<proteinExistence type="predicted"/>
<dbReference type="Gene3D" id="1.10.4160.10">
    <property type="entry name" value="Hydantoin permease"/>
    <property type="match status" value="1"/>
</dbReference>
<keyword evidence="1" id="KW-1133">Transmembrane helix</keyword>
<gene>
    <name evidence="2" type="ORF">J4727_08835</name>
</gene>
<keyword evidence="1" id="KW-0812">Transmembrane</keyword>
<dbReference type="EMBL" id="JAGETQ010000036">
    <property type="protein sequence ID" value="MBO1916139.1"/>
    <property type="molecule type" value="Genomic_DNA"/>
</dbReference>